<protein>
    <submittedName>
        <fullName evidence="5">Unannotated protein</fullName>
    </submittedName>
</protein>
<feature type="transmembrane region" description="Helical" evidence="1">
    <location>
        <begin position="49"/>
        <end position="67"/>
    </location>
</feature>
<dbReference type="PANTHER" id="PTHR23028">
    <property type="entry name" value="ACETYLTRANSFERASE"/>
    <property type="match status" value="1"/>
</dbReference>
<dbReference type="InterPro" id="IPR050879">
    <property type="entry name" value="Acyltransferase_3"/>
</dbReference>
<evidence type="ECO:0000313" key="6">
    <source>
        <dbReference type="EMBL" id="CAB5007943.1"/>
    </source>
</evidence>
<dbReference type="GO" id="GO:0000271">
    <property type="term" value="P:polysaccharide biosynthetic process"/>
    <property type="evidence" value="ECO:0007669"/>
    <property type="project" value="TreeGrafter"/>
</dbReference>
<feature type="transmembrane region" description="Helical" evidence="1">
    <location>
        <begin position="215"/>
        <end position="239"/>
    </location>
</feature>
<accession>A0A6J6ZCN6</accession>
<keyword evidence="1" id="KW-1133">Transmembrane helix</keyword>
<gene>
    <name evidence="3" type="ORF">UFOPK1438_00476</name>
    <name evidence="4" type="ORF">UFOPK2329_00304</name>
    <name evidence="5" type="ORF">UFOPK3166_00148</name>
    <name evidence="6" type="ORF">UFOPK4087_00293</name>
</gene>
<dbReference type="EMBL" id="CAFABD010000011">
    <property type="protein sequence ID" value="CAB4817376.1"/>
    <property type="molecule type" value="Genomic_DNA"/>
</dbReference>
<dbReference type="AlphaFoldDB" id="A0A6J6ZCN6"/>
<evidence type="ECO:0000259" key="2">
    <source>
        <dbReference type="Pfam" id="PF01757"/>
    </source>
</evidence>
<dbReference type="EMBL" id="CAEZSM010000044">
    <property type="protein sequence ID" value="CAB4541218.1"/>
    <property type="molecule type" value="Genomic_DNA"/>
</dbReference>
<feature type="domain" description="Acyltransferase 3" evidence="2">
    <location>
        <begin position="7"/>
        <end position="369"/>
    </location>
</feature>
<keyword evidence="1" id="KW-0812">Transmembrane</keyword>
<feature type="transmembrane region" description="Helical" evidence="1">
    <location>
        <begin position="87"/>
        <end position="106"/>
    </location>
</feature>
<feature type="transmembrane region" description="Helical" evidence="1">
    <location>
        <begin position="142"/>
        <end position="164"/>
    </location>
</feature>
<feature type="transmembrane region" description="Helical" evidence="1">
    <location>
        <begin position="251"/>
        <end position="271"/>
    </location>
</feature>
<dbReference type="GO" id="GO:0016747">
    <property type="term" value="F:acyltransferase activity, transferring groups other than amino-acyl groups"/>
    <property type="evidence" value="ECO:0007669"/>
    <property type="project" value="InterPro"/>
</dbReference>
<dbReference type="Pfam" id="PF01757">
    <property type="entry name" value="Acyl_transf_3"/>
    <property type="match status" value="1"/>
</dbReference>
<dbReference type="GO" id="GO:0016020">
    <property type="term" value="C:membrane"/>
    <property type="evidence" value="ECO:0007669"/>
    <property type="project" value="TreeGrafter"/>
</dbReference>
<feature type="transmembrane region" description="Helical" evidence="1">
    <location>
        <begin position="171"/>
        <end position="195"/>
    </location>
</feature>
<evidence type="ECO:0000256" key="1">
    <source>
        <dbReference type="SAM" id="Phobius"/>
    </source>
</evidence>
<sequence>MNSRIRGADGFRAIACMMVIYHHVMQRLDPAASPMLVQVIQYMGMRGEVGVSIFFVLSGCLLATPFWNAFIGHTPQPKLRTYFQNRAARILPSYYFILIFSAFLAVKIIDFKIVWSRIIAGLLLVSHFHWNTFFASELDPPLWTITLEIWSYILLPIVLFSIFWKARTVKAAAIGMGIWIVFLQSLQPLIIKFFMTDDYLKGWEWGWAGGAKLWLPYWNLASFFTQFLLGACAALYISNKKSKGTQPSKKYDFLSLAAILVAFVLIQVRLIPGVPDAITHQPYISPLYAALVAFALANVPFSTFLANFLEMRFFKRVATLSFGLYLWHYMIMQIWQVKMDDTYYYYGTMNLGRWADSTLLVILLTWVFAEISWKFLEAPILRKSRANIEKRERNQLPSL</sequence>
<evidence type="ECO:0000313" key="4">
    <source>
        <dbReference type="EMBL" id="CAB4667524.1"/>
    </source>
</evidence>
<reference evidence="5" key="1">
    <citation type="submission" date="2020-05" db="EMBL/GenBank/DDBJ databases">
        <authorList>
            <person name="Chiriac C."/>
            <person name="Salcher M."/>
            <person name="Ghai R."/>
            <person name="Kavagutti S V."/>
        </authorList>
    </citation>
    <scope>NUCLEOTIDE SEQUENCE</scope>
</reference>
<proteinExistence type="predicted"/>
<evidence type="ECO:0000313" key="3">
    <source>
        <dbReference type="EMBL" id="CAB4541218.1"/>
    </source>
</evidence>
<keyword evidence="1" id="KW-0472">Membrane</keyword>
<feature type="transmembrane region" description="Helical" evidence="1">
    <location>
        <begin position="317"/>
        <end position="337"/>
    </location>
</feature>
<dbReference type="InterPro" id="IPR002656">
    <property type="entry name" value="Acyl_transf_3_dom"/>
</dbReference>
<name>A0A6J6ZCN6_9ZZZZ</name>
<dbReference type="EMBL" id="CAEZWZ010000027">
    <property type="protein sequence ID" value="CAB4667524.1"/>
    <property type="molecule type" value="Genomic_DNA"/>
</dbReference>
<feature type="transmembrane region" description="Helical" evidence="1">
    <location>
        <begin position="283"/>
        <end position="305"/>
    </location>
</feature>
<organism evidence="5">
    <name type="scientific">freshwater metagenome</name>
    <dbReference type="NCBI Taxonomy" id="449393"/>
    <lineage>
        <taxon>unclassified sequences</taxon>
        <taxon>metagenomes</taxon>
        <taxon>ecological metagenomes</taxon>
    </lineage>
</organism>
<feature type="transmembrane region" description="Helical" evidence="1">
    <location>
        <begin position="113"/>
        <end position="130"/>
    </location>
</feature>
<dbReference type="EMBL" id="CAFBPH010000036">
    <property type="protein sequence ID" value="CAB5007943.1"/>
    <property type="molecule type" value="Genomic_DNA"/>
</dbReference>
<dbReference type="PANTHER" id="PTHR23028:SF53">
    <property type="entry name" value="ACYL_TRANSF_3 DOMAIN-CONTAINING PROTEIN"/>
    <property type="match status" value="1"/>
</dbReference>
<evidence type="ECO:0000313" key="5">
    <source>
        <dbReference type="EMBL" id="CAB4817376.1"/>
    </source>
</evidence>
<feature type="transmembrane region" description="Helical" evidence="1">
    <location>
        <begin position="357"/>
        <end position="376"/>
    </location>
</feature>